<accession>A0A7Y9LQ08</accession>
<evidence type="ECO:0000313" key="3">
    <source>
        <dbReference type="Proteomes" id="UP000542125"/>
    </source>
</evidence>
<dbReference type="InterPro" id="IPR000073">
    <property type="entry name" value="AB_hydrolase_1"/>
</dbReference>
<keyword evidence="3" id="KW-1185">Reference proteome</keyword>
<evidence type="ECO:0000259" key="1">
    <source>
        <dbReference type="Pfam" id="PF00561"/>
    </source>
</evidence>
<organism evidence="2 3">
    <name type="scientific">Pigmentiphaga litoralis</name>
    <dbReference type="NCBI Taxonomy" id="516702"/>
    <lineage>
        <taxon>Bacteria</taxon>
        <taxon>Pseudomonadati</taxon>
        <taxon>Pseudomonadota</taxon>
        <taxon>Betaproteobacteria</taxon>
        <taxon>Burkholderiales</taxon>
        <taxon>Alcaligenaceae</taxon>
        <taxon>Pigmentiphaga</taxon>
    </lineage>
</organism>
<name>A0A7Y9LQ08_9BURK</name>
<dbReference type="AlphaFoldDB" id="A0A7Y9LQ08"/>
<dbReference type="Proteomes" id="UP000542125">
    <property type="component" value="Unassembled WGS sequence"/>
</dbReference>
<dbReference type="Gene3D" id="3.40.50.1820">
    <property type="entry name" value="alpha/beta hydrolase"/>
    <property type="match status" value="1"/>
</dbReference>
<reference evidence="2 3" key="1">
    <citation type="submission" date="2020-07" db="EMBL/GenBank/DDBJ databases">
        <title>Genomic Encyclopedia of Type Strains, Phase IV (KMG-V): Genome sequencing to study the core and pangenomes of soil and plant-associated prokaryotes.</title>
        <authorList>
            <person name="Whitman W."/>
        </authorList>
    </citation>
    <scope>NUCLEOTIDE SEQUENCE [LARGE SCALE GENOMIC DNA]</scope>
    <source>
        <strain evidence="2 3">SAS40</strain>
    </source>
</reference>
<dbReference type="InterPro" id="IPR050228">
    <property type="entry name" value="Carboxylesterase_BioH"/>
</dbReference>
<dbReference type="EMBL" id="JACBYR010000002">
    <property type="protein sequence ID" value="NYE85260.1"/>
    <property type="molecule type" value="Genomic_DNA"/>
</dbReference>
<dbReference type="RefSeq" id="WP_179589233.1">
    <property type="nucleotide sequence ID" value="NZ_JACBYR010000002.1"/>
</dbReference>
<feature type="domain" description="AB hydrolase-1" evidence="1">
    <location>
        <begin position="18"/>
        <end position="242"/>
    </location>
</feature>
<dbReference type="PANTHER" id="PTHR43194">
    <property type="entry name" value="HYDROLASE ALPHA/BETA FOLD FAMILY"/>
    <property type="match status" value="1"/>
</dbReference>
<sequence>MTQRLAVHSTGPVGAPDVVLLHAIATSSAMWAMQVPILSRRFRVHAIDLPGYGASAGLDGRTDGLAGYADTVVATLDALDIRSAMIVGVSFGGMIAQRMAIDHSPRVRALVLAHCGARTTPIVSTLWDERWAAAEVTGMPGQVDATLARWFTPAFQEASPQVMAWVSDMITQTPPDAYRASIRAIQQLDHVEALSQVRVPTLCIAGSADAATPVDAAKALAACVPGSALHVLDGAPHLAAIETPHAFTEAVLAFLCDRAPACESRGANSRTVP</sequence>
<dbReference type="Pfam" id="PF00561">
    <property type="entry name" value="Abhydrolase_1"/>
    <property type="match status" value="1"/>
</dbReference>
<dbReference type="InterPro" id="IPR029058">
    <property type="entry name" value="AB_hydrolase_fold"/>
</dbReference>
<gene>
    <name evidence="2" type="ORF">FHW18_004567</name>
</gene>
<evidence type="ECO:0000313" key="2">
    <source>
        <dbReference type="EMBL" id="NYE85260.1"/>
    </source>
</evidence>
<protein>
    <submittedName>
        <fullName evidence="2">3-oxoadipate enol-lactonase</fullName>
    </submittedName>
</protein>
<comment type="caution">
    <text evidence="2">The sequence shown here is derived from an EMBL/GenBank/DDBJ whole genome shotgun (WGS) entry which is preliminary data.</text>
</comment>
<dbReference type="SUPFAM" id="SSF53474">
    <property type="entry name" value="alpha/beta-Hydrolases"/>
    <property type="match status" value="1"/>
</dbReference>
<dbReference type="PANTHER" id="PTHR43194:SF5">
    <property type="entry name" value="PIMELOYL-[ACYL-CARRIER PROTEIN] METHYL ESTER ESTERASE"/>
    <property type="match status" value="1"/>
</dbReference>
<dbReference type="PRINTS" id="PR00111">
    <property type="entry name" value="ABHYDROLASE"/>
</dbReference>
<proteinExistence type="predicted"/>